<evidence type="ECO:0000313" key="5">
    <source>
        <dbReference type="EMBL" id="HJC05235.1"/>
    </source>
</evidence>
<comment type="caution">
    <text evidence="5">The sequence shown here is derived from an EMBL/GenBank/DDBJ whole genome shotgun (WGS) entry which is preliminary data.</text>
</comment>
<name>A0A9D2MYE2_9FIRM</name>
<dbReference type="GO" id="GO:1901982">
    <property type="term" value="F:maltose binding"/>
    <property type="evidence" value="ECO:0007669"/>
    <property type="project" value="TreeGrafter"/>
</dbReference>
<reference evidence="5" key="1">
    <citation type="journal article" date="2021" name="PeerJ">
        <title>Extensive microbial diversity within the chicken gut microbiome revealed by metagenomics and culture.</title>
        <authorList>
            <person name="Gilroy R."/>
            <person name="Ravi A."/>
            <person name="Getino M."/>
            <person name="Pursley I."/>
            <person name="Horton D.L."/>
            <person name="Alikhan N.F."/>
            <person name="Baker D."/>
            <person name="Gharbi K."/>
            <person name="Hall N."/>
            <person name="Watson M."/>
            <person name="Adriaenssens E.M."/>
            <person name="Foster-Nyarko E."/>
            <person name="Jarju S."/>
            <person name="Secka A."/>
            <person name="Antonio M."/>
            <person name="Oren A."/>
            <person name="Chaudhuri R.R."/>
            <person name="La Ragione R."/>
            <person name="Hildebrand F."/>
            <person name="Pallen M.J."/>
        </authorList>
    </citation>
    <scope>NUCLEOTIDE SEQUENCE</scope>
    <source>
        <strain evidence="5">CHK180-15479</strain>
    </source>
</reference>
<evidence type="ECO:0000256" key="4">
    <source>
        <dbReference type="SAM" id="SignalP"/>
    </source>
</evidence>
<dbReference type="GO" id="GO:0055052">
    <property type="term" value="C:ATP-binding cassette (ABC) transporter complex, substrate-binding subunit-containing"/>
    <property type="evidence" value="ECO:0007669"/>
    <property type="project" value="TreeGrafter"/>
</dbReference>
<dbReference type="PROSITE" id="PS51257">
    <property type="entry name" value="PROKAR_LIPOPROTEIN"/>
    <property type="match status" value="1"/>
</dbReference>
<organism evidence="5 6">
    <name type="scientific">Candidatus Enterocloster excrementipullorum</name>
    <dbReference type="NCBI Taxonomy" id="2838559"/>
    <lineage>
        <taxon>Bacteria</taxon>
        <taxon>Bacillati</taxon>
        <taxon>Bacillota</taxon>
        <taxon>Clostridia</taxon>
        <taxon>Lachnospirales</taxon>
        <taxon>Lachnospiraceae</taxon>
        <taxon>Enterocloster</taxon>
    </lineage>
</organism>
<keyword evidence="3 4" id="KW-0732">Signal</keyword>
<dbReference type="SUPFAM" id="SSF53850">
    <property type="entry name" value="Periplasmic binding protein-like II"/>
    <property type="match status" value="1"/>
</dbReference>
<feature type="chain" id="PRO_5039600169" evidence="4">
    <location>
        <begin position="28"/>
        <end position="461"/>
    </location>
</feature>
<gene>
    <name evidence="5" type="ORF">H9704_03645</name>
</gene>
<accession>A0A9D2MYE2</accession>
<sequence length="461" mass="51572">MKKIGMYLLAGAAAVILSACGSSQEEAAASSGVVDTQADKGLEVMGDQVVYDPNHLVNDGQPVSLDWWIWTSEDTFTAIAEEYEKIHPNVSIRVVYNPWDGYFTKLPLSLQKKEDGPALFNIHNSYDSLLAHYLEPYAIDTEDMIADYPSAASHVRDGKIYYADYGLSTGMVYYNKRLWEEAGLTEEDIPKTWDELIEVGKKLTRFDEEGNIVQAGFNYNKYFNVLAMGLNYQFGENMFTADGKEARVDSPGMKEAVGLLKDLYDVHRIGDKDFGTDSEQSFYQEQSAMVFMWGFLVGNLKTNYPNLEYGTFEIPTVSEEVPYAYYRYNGESTPGINKNASPAQKEAAQDFIRFFLANDAVQIRLSQEGGLIPAKSALMEAPELKDTPLVKAAGPHIDRYIWPGAMPATLETNLKIAGEDILYNGKDMEKALKTANDIINVDLANQDFTASENLYAFYKSE</sequence>
<dbReference type="PANTHER" id="PTHR30061">
    <property type="entry name" value="MALTOSE-BINDING PERIPLASMIC PROTEIN"/>
    <property type="match status" value="1"/>
</dbReference>
<evidence type="ECO:0000256" key="1">
    <source>
        <dbReference type="ARBA" id="ARBA00008520"/>
    </source>
</evidence>
<dbReference type="Pfam" id="PF13416">
    <property type="entry name" value="SBP_bac_8"/>
    <property type="match status" value="1"/>
</dbReference>
<dbReference type="GO" id="GO:0015768">
    <property type="term" value="P:maltose transport"/>
    <property type="evidence" value="ECO:0007669"/>
    <property type="project" value="TreeGrafter"/>
</dbReference>
<evidence type="ECO:0000256" key="2">
    <source>
        <dbReference type="ARBA" id="ARBA00022448"/>
    </source>
</evidence>
<dbReference type="Gene3D" id="3.40.190.10">
    <property type="entry name" value="Periplasmic binding protein-like II"/>
    <property type="match status" value="1"/>
</dbReference>
<evidence type="ECO:0000313" key="6">
    <source>
        <dbReference type="Proteomes" id="UP000823910"/>
    </source>
</evidence>
<evidence type="ECO:0000256" key="3">
    <source>
        <dbReference type="ARBA" id="ARBA00022729"/>
    </source>
</evidence>
<dbReference type="GO" id="GO:0042956">
    <property type="term" value="P:maltodextrin transmembrane transport"/>
    <property type="evidence" value="ECO:0007669"/>
    <property type="project" value="TreeGrafter"/>
</dbReference>
<dbReference type="PANTHER" id="PTHR30061:SF50">
    <property type="entry name" value="MALTOSE_MALTODEXTRIN-BINDING PERIPLASMIC PROTEIN"/>
    <property type="match status" value="1"/>
</dbReference>
<keyword evidence="2" id="KW-0813">Transport</keyword>
<dbReference type="AlphaFoldDB" id="A0A9D2MYE2"/>
<dbReference type="Proteomes" id="UP000823910">
    <property type="component" value="Unassembled WGS sequence"/>
</dbReference>
<dbReference type="EMBL" id="DWWT01000015">
    <property type="protein sequence ID" value="HJC05235.1"/>
    <property type="molecule type" value="Genomic_DNA"/>
</dbReference>
<proteinExistence type="inferred from homology"/>
<dbReference type="InterPro" id="IPR006059">
    <property type="entry name" value="SBP"/>
</dbReference>
<feature type="signal peptide" evidence="4">
    <location>
        <begin position="1"/>
        <end position="27"/>
    </location>
</feature>
<comment type="similarity">
    <text evidence="1">Belongs to the bacterial solute-binding protein 1 family.</text>
</comment>
<protein>
    <submittedName>
        <fullName evidence="5">Extracellular solute-binding protein</fullName>
    </submittedName>
</protein>
<reference evidence="5" key="2">
    <citation type="submission" date="2021-04" db="EMBL/GenBank/DDBJ databases">
        <authorList>
            <person name="Gilroy R."/>
        </authorList>
    </citation>
    <scope>NUCLEOTIDE SEQUENCE</scope>
    <source>
        <strain evidence="5">CHK180-15479</strain>
    </source>
</reference>